<organism evidence="4 5">
    <name type="scientific">Saprolegnia parasitica (strain CBS 223.65)</name>
    <dbReference type="NCBI Taxonomy" id="695850"/>
    <lineage>
        <taxon>Eukaryota</taxon>
        <taxon>Sar</taxon>
        <taxon>Stramenopiles</taxon>
        <taxon>Oomycota</taxon>
        <taxon>Saprolegniomycetes</taxon>
        <taxon>Saprolegniales</taxon>
        <taxon>Saprolegniaceae</taxon>
        <taxon>Saprolegnia</taxon>
    </lineage>
</organism>
<name>A0A067CFF3_SAPPC</name>
<dbReference type="PANTHER" id="PTHR31159">
    <property type="entry name" value="COMM DOMAIN-CONTAINING PROTEIN 3"/>
    <property type="match status" value="1"/>
</dbReference>
<proteinExistence type="inferred from homology"/>
<evidence type="ECO:0000313" key="5">
    <source>
        <dbReference type="Proteomes" id="UP000030745"/>
    </source>
</evidence>
<dbReference type="RefSeq" id="XP_012199990.1">
    <property type="nucleotide sequence ID" value="XM_012344600.1"/>
</dbReference>
<accession>A0A067CFF3</accession>
<evidence type="ECO:0000313" key="4">
    <source>
        <dbReference type="EMBL" id="KDO29494.1"/>
    </source>
</evidence>
<dbReference type="PROSITE" id="PS51269">
    <property type="entry name" value="COMM"/>
    <property type="match status" value="1"/>
</dbReference>
<sequence length="147" mass="16842">MAKQNLSKDNNRYKRHAWSQKFVLRAKSSRWLLELGFQKNVVEDICVILSDAIPVVQSLASVSGLRLDRVVDVSWRLDYCIRSSTFGTIHEPLYFVVLTIQAASTGALTYERFTCTVAQLEELVFKLQEAMDQIDMVLRALKDDNKL</sequence>
<comment type="similarity">
    <text evidence="2">Belongs to the COMM domain-containing protein 3 family.</text>
</comment>
<evidence type="ECO:0000256" key="1">
    <source>
        <dbReference type="ARBA" id="ARBA00016548"/>
    </source>
</evidence>
<dbReference type="AlphaFoldDB" id="A0A067CFF3"/>
<dbReference type="VEuPathDB" id="FungiDB:SPRG_06034"/>
<dbReference type="InterPro" id="IPR037355">
    <property type="entry name" value="COMMD3"/>
</dbReference>
<evidence type="ECO:0000259" key="3">
    <source>
        <dbReference type="PROSITE" id="PS51269"/>
    </source>
</evidence>
<dbReference type="KEGG" id="spar:SPRG_06034"/>
<dbReference type="GO" id="GO:0006814">
    <property type="term" value="P:sodium ion transport"/>
    <property type="evidence" value="ECO:0007669"/>
    <property type="project" value="InterPro"/>
</dbReference>
<gene>
    <name evidence="4" type="ORF">SPRG_06034</name>
</gene>
<dbReference type="PANTHER" id="PTHR31159:SF1">
    <property type="entry name" value="COMM DOMAIN-CONTAINING PROTEIN 3"/>
    <property type="match status" value="1"/>
</dbReference>
<dbReference type="GeneID" id="24128399"/>
<reference evidence="4 5" key="1">
    <citation type="journal article" date="2013" name="PLoS Genet.">
        <title>Distinctive expansion of potential virulence genes in the genome of the oomycete fish pathogen Saprolegnia parasitica.</title>
        <authorList>
            <person name="Jiang R.H."/>
            <person name="de Bruijn I."/>
            <person name="Haas B.J."/>
            <person name="Belmonte R."/>
            <person name="Lobach L."/>
            <person name="Christie J."/>
            <person name="van den Ackerveken G."/>
            <person name="Bottin A."/>
            <person name="Bulone V."/>
            <person name="Diaz-Moreno S.M."/>
            <person name="Dumas B."/>
            <person name="Fan L."/>
            <person name="Gaulin E."/>
            <person name="Govers F."/>
            <person name="Grenville-Briggs L.J."/>
            <person name="Horner N.R."/>
            <person name="Levin J.Z."/>
            <person name="Mammella M."/>
            <person name="Meijer H.J."/>
            <person name="Morris P."/>
            <person name="Nusbaum C."/>
            <person name="Oome S."/>
            <person name="Phillips A.J."/>
            <person name="van Rooyen D."/>
            <person name="Rzeszutek E."/>
            <person name="Saraiva M."/>
            <person name="Secombes C.J."/>
            <person name="Seidl M.F."/>
            <person name="Snel B."/>
            <person name="Stassen J.H."/>
            <person name="Sykes S."/>
            <person name="Tripathy S."/>
            <person name="van den Berg H."/>
            <person name="Vega-Arreguin J.C."/>
            <person name="Wawra S."/>
            <person name="Young S.K."/>
            <person name="Zeng Q."/>
            <person name="Dieguez-Uribeondo J."/>
            <person name="Russ C."/>
            <person name="Tyler B.M."/>
            <person name="van West P."/>
        </authorList>
    </citation>
    <scope>NUCLEOTIDE SEQUENCE [LARGE SCALE GENOMIC DNA]</scope>
    <source>
        <strain evidence="4 5">CBS 223.65</strain>
    </source>
</reference>
<dbReference type="InterPro" id="IPR017920">
    <property type="entry name" value="COMM"/>
</dbReference>
<dbReference type="EMBL" id="KK583206">
    <property type="protein sequence ID" value="KDO29494.1"/>
    <property type="molecule type" value="Genomic_DNA"/>
</dbReference>
<dbReference type="STRING" id="695850.A0A067CFF3"/>
<evidence type="ECO:0000256" key="2">
    <source>
        <dbReference type="ARBA" id="ARBA00093469"/>
    </source>
</evidence>
<keyword evidence="5" id="KW-1185">Reference proteome</keyword>
<dbReference type="OMA" id="CIRSSTF"/>
<protein>
    <recommendedName>
        <fullName evidence="1">COMM domain-containing protein 3</fullName>
    </recommendedName>
</protein>
<dbReference type="Pfam" id="PF07258">
    <property type="entry name" value="COMM_domain"/>
    <property type="match status" value="1"/>
</dbReference>
<dbReference type="OrthoDB" id="1917519at2759"/>
<dbReference type="Proteomes" id="UP000030745">
    <property type="component" value="Unassembled WGS sequence"/>
</dbReference>
<feature type="domain" description="COMM" evidence="3">
    <location>
        <begin position="69"/>
        <end position="138"/>
    </location>
</feature>